<proteinExistence type="predicted"/>
<name>A0ABT4Z033_HALEZ</name>
<keyword evidence="1" id="KW-0472">Membrane</keyword>
<evidence type="ECO:0000313" key="2">
    <source>
        <dbReference type="EMBL" id="MDB2291359.1"/>
    </source>
</evidence>
<keyword evidence="1" id="KW-1133">Transmembrane helix</keyword>
<reference evidence="2 3" key="1">
    <citation type="submission" date="2023-01" db="EMBL/GenBank/DDBJ databases">
        <title>Halorubrum ezzemoulense from Santa Pola, Spain.</title>
        <authorList>
            <person name="Feng Y."/>
            <person name="Louyakis A.S."/>
            <person name="Gogarten J.P."/>
        </authorList>
    </citation>
    <scope>NUCLEOTIDE SEQUENCE [LARGE SCALE GENOMIC DNA]</scope>
    <source>
        <strain evidence="2 3">AMM015</strain>
    </source>
</reference>
<dbReference type="Proteomes" id="UP001210528">
    <property type="component" value="Unassembled WGS sequence"/>
</dbReference>
<evidence type="ECO:0000256" key="1">
    <source>
        <dbReference type="SAM" id="Phobius"/>
    </source>
</evidence>
<feature type="transmembrane region" description="Helical" evidence="1">
    <location>
        <begin position="52"/>
        <end position="70"/>
    </location>
</feature>
<feature type="transmembrane region" description="Helical" evidence="1">
    <location>
        <begin position="30"/>
        <end position="46"/>
    </location>
</feature>
<keyword evidence="3" id="KW-1185">Reference proteome</keyword>
<evidence type="ECO:0008006" key="4">
    <source>
        <dbReference type="Google" id="ProtNLM"/>
    </source>
</evidence>
<sequence>MPSPPASQPLDTDASDVRSVVARYRRAERAVGWTLALLVVVAFLAAVVAISFWPGVAVGAVIVVALRVPVFRRRGSTRLRTDASPGAVVRRFGSARPPNLAFQWGVADEVRSAADTAASTDAATDRSAPGTDATYEFSYLLGLKSVELDLSVDVSGRDAVDDAAVGESDSDHPPVATVEIEGTADGRPWASYAATVRETTDGGTVVDLELRPTRRFGLRRLPQGRVAERYYAEALAAQGYEVVERSVSMTR</sequence>
<dbReference type="EMBL" id="JAQLUK010000002">
    <property type="protein sequence ID" value="MDB2291359.1"/>
    <property type="molecule type" value="Genomic_DNA"/>
</dbReference>
<keyword evidence="1" id="KW-0812">Transmembrane</keyword>
<protein>
    <recommendedName>
        <fullName evidence="4">DUF58 domain-containing protein</fullName>
    </recommendedName>
</protein>
<gene>
    <name evidence="2" type="ORF">PM085_03520</name>
</gene>
<organism evidence="2 3">
    <name type="scientific">Halorubrum ezzemoulense</name>
    <name type="common">Halorubrum chaoviator</name>
    <dbReference type="NCBI Taxonomy" id="337243"/>
    <lineage>
        <taxon>Archaea</taxon>
        <taxon>Methanobacteriati</taxon>
        <taxon>Methanobacteriota</taxon>
        <taxon>Stenosarchaea group</taxon>
        <taxon>Halobacteria</taxon>
        <taxon>Halobacteriales</taxon>
        <taxon>Haloferacaceae</taxon>
        <taxon>Halorubrum</taxon>
    </lineage>
</organism>
<comment type="caution">
    <text evidence="2">The sequence shown here is derived from an EMBL/GenBank/DDBJ whole genome shotgun (WGS) entry which is preliminary data.</text>
</comment>
<accession>A0ABT4Z033</accession>
<dbReference type="RefSeq" id="WP_271942054.1">
    <property type="nucleotide sequence ID" value="NZ_JAQLTY010000002.1"/>
</dbReference>
<evidence type="ECO:0000313" key="3">
    <source>
        <dbReference type="Proteomes" id="UP001210528"/>
    </source>
</evidence>